<evidence type="ECO:0000259" key="11">
    <source>
        <dbReference type="Pfam" id="PF00593"/>
    </source>
</evidence>
<dbReference type="InterPro" id="IPR037066">
    <property type="entry name" value="Plug_dom_sf"/>
</dbReference>
<organism evidence="13 14">
    <name type="scientific">Capnocytophaga periodontitidis</name>
    <dbReference type="NCBI Taxonomy" id="2795027"/>
    <lineage>
        <taxon>Bacteria</taxon>
        <taxon>Pseudomonadati</taxon>
        <taxon>Bacteroidota</taxon>
        <taxon>Flavobacteriia</taxon>
        <taxon>Flavobacteriales</taxon>
        <taxon>Flavobacteriaceae</taxon>
        <taxon>Capnocytophaga</taxon>
    </lineage>
</organism>
<sequence>MNNTRKIASFIFCCLFPFWLVAQEITIKGTVKDQDGLELPGAAIVIKGTNKGIATDGNGAFEIKAHQGDILVFSTIGYAPKEVKVGKERNLNIVLSVDVLQLEGTEVVAVAYGTTDKKSFTGSMATIKAETIQAKQSSDVAKTLEGAVAGVQISTSSGQPGSNSAIRIRGIGSINASSAPLIILDGVPFEGTLNAINNSDIESVNVLKDASSSALYGARGANGVVLITTKSGSKGRLSITLDSKLGFNYRGIPEYDIISSPGEYYETLWSALYNQNRYAQNQADALARTNASQSLINNVGTGYNIYNVADDQVVLSNGKLNPAATIKYSDATTFNQWEKALFNNRVRKEHNLSMTKGTEYNSFYFSFGYLGDEGYNMNTYFNRYATRFSYKGDITSWLKTNASSMITYTEQQGSTEDDGYDNPFAWTRTIAPIYPIYEHDANGNRLSTYDYGITRKFNANTNPVATQRENLNYNRDYYFNQSLSLDATLHKNLTLSANGNFYANFYDVNYFTTPLGGAGKNYGGASTKYKSDNIVLTFNQLLRYNKNWDDYGFEAFLGHETYLKRFGTIEGSKKNFVDPRNSEFNNAAVLSSLTSYSRRYFVEGYFGQINANYKHKYYLSGSLRRDGSSVFAPENRWGTFWSVGASWLLSEEKFLEKAKFIDLIKLKLSYGVQGNDELYLPGSYSRSYVPYMTLYSVSTNGNTPGLVASYKGNRNITWEESGNLNAGIELALFNNRLTLEADYFIKKTNNLLFDMPLPASTGFSSEPRNVADMVNKGFEFSLGVTPIRTDKVEWTISLNGLHYKNEITRLPEELREKGLTRGYQILKEGGSIYDFYMVKWGGVNPVNGDAQFYIKNTTTGKYELKGSADYDSTNSKQYVGTSIPDLQGGFGTTLSAYNFDLAVQFSYQFGGKFYDSQYANLMHSGDLGRTWHTDIRNRWTPENTTSDIPRLEFANQKVLSLSDRFIVSSDYLSLRNVSLGYTFKQGIVEKLGLTKLRYYLTADNVYLWSKRKGLDPRTSLAGSNDYAVYSPIRTVSMGLTLNF</sequence>
<keyword evidence="3 8" id="KW-1134">Transmembrane beta strand</keyword>
<evidence type="ECO:0000313" key="14">
    <source>
        <dbReference type="Proteomes" id="UP000641139"/>
    </source>
</evidence>
<evidence type="ECO:0000256" key="7">
    <source>
        <dbReference type="ARBA" id="ARBA00023237"/>
    </source>
</evidence>
<keyword evidence="2 8" id="KW-0813">Transport</keyword>
<comment type="similarity">
    <text evidence="8 9">Belongs to the TonB-dependent receptor family.</text>
</comment>
<dbReference type="Pfam" id="PF07715">
    <property type="entry name" value="Plug"/>
    <property type="match status" value="1"/>
</dbReference>
<evidence type="ECO:0000256" key="2">
    <source>
        <dbReference type="ARBA" id="ARBA00022448"/>
    </source>
</evidence>
<keyword evidence="14" id="KW-1185">Reference proteome</keyword>
<accession>A0ABS0SPA8</accession>
<dbReference type="Pfam" id="PF13715">
    <property type="entry name" value="CarbopepD_reg_2"/>
    <property type="match status" value="1"/>
</dbReference>
<dbReference type="SUPFAM" id="SSF56935">
    <property type="entry name" value="Porins"/>
    <property type="match status" value="1"/>
</dbReference>
<evidence type="ECO:0000256" key="10">
    <source>
        <dbReference type="SAM" id="SignalP"/>
    </source>
</evidence>
<feature type="chain" id="PRO_5045994833" evidence="10">
    <location>
        <begin position="23"/>
        <end position="1043"/>
    </location>
</feature>
<comment type="caution">
    <text evidence="13">The sequence shown here is derived from an EMBL/GenBank/DDBJ whole genome shotgun (WGS) entry which is preliminary data.</text>
</comment>
<dbReference type="Pfam" id="PF00593">
    <property type="entry name" value="TonB_dep_Rec_b-barrel"/>
    <property type="match status" value="1"/>
</dbReference>
<evidence type="ECO:0000256" key="5">
    <source>
        <dbReference type="ARBA" id="ARBA00023077"/>
    </source>
</evidence>
<dbReference type="Gene3D" id="2.170.130.10">
    <property type="entry name" value="TonB-dependent receptor, plug domain"/>
    <property type="match status" value="1"/>
</dbReference>
<dbReference type="InterPro" id="IPR012910">
    <property type="entry name" value="Plug_dom"/>
</dbReference>
<feature type="domain" description="TonB-dependent receptor plug" evidence="12">
    <location>
        <begin position="117"/>
        <end position="224"/>
    </location>
</feature>
<gene>
    <name evidence="13" type="ORF">I7X30_09605</name>
</gene>
<keyword evidence="6 8" id="KW-0472">Membrane</keyword>
<dbReference type="EMBL" id="JAEFDC010000008">
    <property type="protein sequence ID" value="MBI1647312.1"/>
    <property type="molecule type" value="Genomic_DNA"/>
</dbReference>
<dbReference type="InterPro" id="IPR023996">
    <property type="entry name" value="TonB-dep_OMP_SusC/RagA"/>
</dbReference>
<feature type="domain" description="TonB-dependent receptor-like beta-barrel" evidence="11">
    <location>
        <begin position="416"/>
        <end position="912"/>
    </location>
</feature>
<evidence type="ECO:0000256" key="1">
    <source>
        <dbReference type="ARBA" id="ARBA00004571"/>
    </source>
</evidence>
<dbReference type="RefSeq" id="WP_198466927.1">
    <property type="nucleotide sequence ID" value="NZ_JAEFDC010000008.1"/>
</dbReference>
<evidence type="ECO:0000256" key="3">
    <source>
        <dbReference type="ARBA" id="ARBA00022452"/>
    </source>
</evidence>
<dbReference type="PROSITE" id="PS52016">
    <property type="entry name" value="TONB_DEPENDENT_REC_3"/>
    <property type="match status" value="1"/>
</dbReference>
<name>A0ABS0SPA8_9FLAO</name>
<protein>
    <submittedName>
        <fullName evidence="13">TonB-dependent receptor</fullName>
    </submittedName>
</protein>
<evidence type="ECO:0000313" key="13">
    <source>
        <dbReference type="EMBL" id="MBI1647312.1"/>
    </source>
</evidence>
<feature type="signal peptide" evidence="10">
    <location>
        <begin position="1"/>
        <end position="22"/>
    </location>
</feature>
<dbReference type="InterPro" id="IPR039426">
    <property type="entry name" value="TonB-dep_rcpt-like"/>
</dbReference>
<dbReference type="InterPro" id="IPR008969">
    <property type="entry name" value="CarboxyPept-like_regulatory"/>
</dbReference>
<keyword evidence="4 8" id="KW-0812">Transmembrane</keyword>
<dbReference type="NCBIfam" id="TIGR04057">
    <property type="entry name" value="SusC_RagA_signa"/>
    <property type="match status" value="1"/>
</dbReference>
<keyword evidence="5 9" id="KW-0798">TonB box</keyword>
<dbReference type="Gene3D" id="2.40.170.20">
    <property type="entry name" value="TonB-dependent receptor, beta-barrel domain"/>
    <property type="match status" value="1"/>
</dbReference>
<reference evidence="13 14" key="1">
    <citation type="journal article" date="2021" name="Int. J. Syst. Evol. Microbiol.">
        <title>Capnocytophaga periodontitidis sp. nov., isolated from subgingival plaque of periodontitis patient.</title>
        <authorList>
            <person name="Zhang Y."/>
            <person name="Qiao D."/>
            <person name="Shi W."/>
            <person name="Wu D."/>
            <person name="Cai M."/>
        </authorList>
    </citation>
    <scope>NUCLEOTIDE SEQUENCE [LARGE SCALE GENOMIC DNA]</scope>
    <source>
        <strain evidence="13 14">051621</strain>
    </source>
</reference>
<keyword evidence="10" id="KW-0732">Signal</keyword>
<dbReference type="InterPro" id="IPR036942">
    <property type="entry name" value="Beta-barrel_TonB_sf"/>
</dbReference>
<dbReference type="Proteomes" id="UP000641139">
    <property type="component" value="Unassembled WGS sequence"/>
</dbReference>
<evidence type="ECO:0000256" key="4">
    <source>
        <dbReference type="ARBA" id="ARBA00022692"/>
    </source>
</evidence>
<keyword evidence="7 8" id="KW-0998">Cell outer membrane</keyword>
<dbReference type="Gene3D" id="2.60.40.1120">
    <property type="entry name" value="Carboxypeptidase-like, regulatory domain"/>
    <property type="match status" value="1"/>
</dbReference>
<evidence type="ECO:0000256" key="6">
    <source>
        <dbReference type="ARBA" id="ARBA00023136"/>
    </source>
</evidence>
<evidence type="ECO:0000259" key="12">
    <source>
        <dbReference type="Pfam" id="PF07715"/>
    </source>
</evidence>
<evidence type="ECO:0000256" key="8">
    <source>
        <dbReference type="PROSITE-ProRule" id="PRU01360"/>
    </source>
</evidence>
<dbReference type="NCBIfam" id="TIGR04056">
    <property type="entry name" value="OMP_RagA_SusC"/>
    <property type="match status" value="1"/>
</dbReference>
<comment type="subcellular location">
    <subcellularLocation>
        <location evidence="1 8">Cell outer membrane</location>
        <topology evidence="1 8">Multi-pass membrane protein</topology>
    </subcellularLocation>
</comment>
<dbReference type="SUPFAM" id="SSF49464">
    <property type="entry name" value="Carboxypeptidase regulatory domain-like"/>
    <property type="match status" value="1"/>
</dbReference>
<dbReference type="InterPro" id="IPR000531">
    <property type="entry name" value="Beta-barrel_TonB"/>
</dbReference>
<proteinExistence type="inferred from homology"/>
<dbReference type="InterPro" id="IPR023997">
    <property type="entry name" value="TonB-dep_OMP_SusC/RagA_CS"/>
</dbReference>
<evidence type="ECO:0000256" key="9">
    <source>
        <dbReference type="RuleBase" id="RU003357"/>
    </source>
</evidence>
<keyword evidence="13" id="KW-0675">Receptor</keyword>